<dbReference type="RefSeq" id="WP_093114053.1">
    <property type="nucleotide sequence ID" value="NZ_FNGG01000009.1"/>
</dbReference>
<protein>
    <submittedName>
        <fullName evidence="1">Uncharacterized protein</fullName>
    </submittedName>
</protein>
<keyword evidence="2" id="KW-1185">Reference proteome</keyword>
<reference evidence="1 2" key="1">
    <citation type="submission" date="2016-10" db="EMBL/GenBank/DDBJ databases">
        <authorList>
            <person name="de Groot N.N."/>
        </authorList>
    </citation>
    <scope>NUCLEOTIDE SEQUENCE [LARGE SCALE GENOMIC DNA]</scope>
    <source>
        <strain evidence="1 2">DSM 23553</strain>
    </source>
</reference>
<dbReference type="Proteomes" id="UP000199448">
    <property type="component" value="Unassembled WGS sequence"/>
</dbReference>
<dbReference type="AlphaFoldDB" id="A0A1H5P4X8"/>
<dbReference type="STRING" id="390640.SAMN04488034_10912"/>
<dbReference type="EMBL" id="FNUG01000009">
    <property type="protein sequence ID" value="SEF08936.1"/>
    <property type="molecule type" value="Genomic_DNA"/>
</dbReference>
<name>A0A1H5P4X8_9FLAO</name>
<evidence type="ECO:0000313" key="2">
    <source>
        <dbReference type="Proteomes" id="UP000199448"/>
    </source>
</evidence>
<accession>A0A1H5P4X8</accession>
<evidence type="ECO:0000313" key="1">
    <source>
        <dbReference type="EMBL" id="SEF08936.1"/>
    </source>
</evidence>
<proteinExistence type="predicted"/>
<dbReference type="OrthoDB" id="1454566at2"/>
<sequence length="369" mass="42126">MEDSSAKLIKVEGGLSLYTSGDIDAVPGNDSLFSTSFLQYNNHYIKSGFQENVSIISKILSQAPGIKRILNNLDRSNNYELVFPKGVLEKLKKGELKFLQSSSNIDEFLPSLKEKGGRGIKHQVRIRSTDLSKIQVDNLLSAGQMMAIQQSLNNISSQIEALDSKLNSVLIGAQFDRLAHIQSAYNMYLQTRVNEKFKESLYPHIISQLNLGREQLIYSLKHDLQQISNKKKKGQAFAAGIFKGENLVKSNREKFEEIQQSLRFIIRSTQLLAIVYQEMDEKWSMMQAVLTLKDVLKNFTQESKDLLVEWSGKDEEAERMFQSISTTYNSINRQWLNTSSKKSELKLKISTNEIQKDREEEPSLLEQSR</sequence>
<organism evidence="1 2">
    <name type="scientific">Salinimicrobium catena</name>
    <dbReference type="NCBI Taxonomy" id="390640"/>
    <lineage>
        <taxon>Bacteria</taxon>
        <taxon>Pseudomonadati</taxon>
        <taxon>Bacteroidota</taxon>
        <taxon>Flavobacteriia</taxon>
        <taxon>Flavobacteriales</taxon>
        <taxon>Flavobacteriaceae</taxon>
        <taxon>Salinimicrobium</taxon>
    </lineage>
</organism>
<gene>
    <name evidence="1" type="ORF">SAMN04488034_10912</name>
</gene>